<evidence type="ECO:0000313" key="3">
    <source>
        <dbReference type="Proteomes" id="UP000285317"/>
    </source>
</evidence>
<dbReference type="Proteomes" id="UP000285317">
    <property type="component" value="Chromosome"/>
</dbReference>
<feature type="compositionally biased region" description="Basic and acidic residues" evidence="1">
    <location>
        <begin position="1"/>
        <end position="14"/>
    </location>
</feature>
<accession>A0A3Q9UXE5</accession>
<reference evidence="2 3" key="1">
    <citation type="submission" date="2018-03" db="EMBL/GenBank/DDBJ databases">
        <title>Bacteriophage NCPPB3778 and a type I-E CRISPR drive the evolution of the US Biological Select Agent, Rathayibacter toxicus.</title>
        <authorList>
            <person name="Davis E.W.II."/>
            <person name="Tabima J.F."/>
            <person name="Weisberg A.J."/>
            <person name="Dantas Lopes L."/>
            <person name="Wiseman M.S."/>
            <person name="Wiseman M.S."/>
            <person name="Pupko T."/>
            <person name="Belcher M.S."/>
            <person name="Sechler A.J."/>
            <person name="Tancos M.A."/>
            <person name="Schroeder B.K."/>
            <person name="Murray T.D."/>
            <person name="Luster D.G."/>
            <person name="Schneider W.L."/>
            <person name="Rogers E."/>
            <person name="Andreote F.D."/>
            <person name="Grunwald N.J."/>
            <person name="Putnam M.L."/>
            <person name="Chang J.H."/>
        </authorList>
    </citation>
    <scope>NUCLEOTIDE SEQUENCE [LARGE SCALE GENOMIC DNA]</scope>
    <source>
        <strain evidence="2 3">DSM 15932</strain>
    </source>
</reference>
<proteinExistence type="predicted"/>
<sequence length="194" mass="19771">MTPDERHPHDDELRSPPPPGIARRTAVAAAWTTPVVAAAVAAPGASASPAPAMIGTFLGVRVRDLGSGVFATEVLLNAPETSASSIVLERAAEIRITAGRDVAYWGDGIVAESPRAGRLLVPAGPYSIITTYEIAGRPLSLANPLGQQISGFTASPTGSFPVTVAVASGPVYPGPDPSVTQGNGLPSQTIMITI</sequence>
<gene>
    <name evidence="2" type="ORF">C1I64_08545</name>
</gene>
<protein>
    <submittedName>
        <fullName evidence="2">Uncharacterized protein</fullName>
    </submittedName>
</protein>
<dbReference type="EMBL" id="CP028137">
    <property type="protein sequence ID" value="AZZ52101.1"/>
    <property type="molecule type" value="Genomic_DNA"/>
</dbReference>
<feature type="region of interest" description="Disordered" evidence="1">
    <location>
        <begin position="1"/>
        <end position="21"/>
    </location>
</feature>
<dbReference type="AlphaFoldDB" id="A0A3Q9UXE5"/>
<organism evidence="2 3">
    <name type="scientific">Rathayibacter festucae DSM 15932</name>
    <dbReference type="NCBI Taxonomy" id="1328866"/>
    <lineage>
        <taxon>Bacteria</taxon>
        <taxon>Bacillati</taxon>
        <taxon>Actinomycetota</taxon>
        <taxon>Actinomycetes</taxon>
        <taxon>Micrococcales</taxon>
        <taxon>Microbacteriaceae</taxon>
        <taxon>Rathayibacter</taxon>
    </lineage>
</organism>
<dbReference type="RefSeq" id="WP_127886917.1">
    <property type="nucleotide sequence ID" value="NZ_CP028137.1"/>
</dbReference>
<name>A0A3Q9UXE5_9MICO</name>
<evidence type="ECO:0000256" key="1">
    <source>
        <dbReference type="SAM" id="MobiDB-lite"/>
    </source>
</evidence>
<dbReference type="KEGG" id="rfs:C1I64_08545"/>
<evidence type="ECO:0000313" key="2">
    <source>
        <dbReference type="EMBL" id="AZZ52101.1"/>
    </source>
</evidence>